<feature type="region of interest" description="Disordered" evidence="1">
    <location>
        <begin position="65"/>
        <end position="154"/>
    </location>
</feature>
<dbReference type="RefSeq" id="WP_189094022.1">
    <property type="nucleotide sequence ID" value="NZ_BMMH01000001.1"/>
</dbReference>
<organism evidence="2 3">
    <name type="scientific">Nocardia jinanensis</name>
    <dbReference type="NCBI Taxonomy" id="382504"/>
    <lineage>
        <taxon>Bacteria</taxon>
        <taxon>Bacillati</taxon>
        <taxon>Actinomycetota</taxon>
        <taxon>Actinomycetes</taxon>
        <taxon>Mycobacteriales</taxon>
        <taxon>Nocardiaceae</taxon>
        <taxon>Nocardia</taxon>
    </lineage>
</organism>
<reference evidence="2" key="1">
    <citation type="journal article" date="2014" name="Int. J. Syst. Evol. Microbiol.">
        <title>Complete genome sequence of Corynebacterium casei LMG S-19264T (=DSM 44701T), isolated from a smear-ripened cheese.</title>
        <authorList>
            <consortium name="US DOE Joint Genome Institute (JGI-PGF)"/>
            <person name="Walter F."/>
            <person name="Albersmeier A."/>
            <person name="Kalinowski J."/>
            <person name="Ruckert C."/>
        </authorList>
    </citation>
    <scope>NUCLEOTIDE SEQUENCE</scope>
    <source>
        <strain evidence="2">CGMCC 4.3508</strain>
    </source>
</reference>
<comment type="caution">
    <text evidence="2">The sequence shown here is derived from an EMBL/GenBank/DDBJ whole genome shotgun (WGS) entry which is preliminary data.</text>
</comment>
<dbReference type="AlphaFoldDB" id="A0A917R8W8"/>
<evidence type="ECO:0000313" key="2">
    <source>
        <dbReference type="EMBL" id="GGK96316.1"/>
    </source>
</evidence>
<gene>
    <name evidence="2" type="ORF">GCM10011588_08370</name>
</gene>
<evidence type="ECO:0000256" key="1">
    <source>
        <dbReference type="SAM" id="MobiDB-lite"/>
    </source>
</evidence>
<reference evidence="2" key="2">
    <citation type="submission" date="2020-09" db="EMBL/GenBank/DDBJ databases">
        <authorList>
            <person name="Sun Q."/>
            <person name="Zhou Y."/>
        </authorList>
    </citation>
    <scope>NUCLEOTIDE SEQUENCE</scope>
    <source>
        <strain evidence="2">CGMCC 4.3508</strain>
    </source>
</reference>
<protein>
    <submittedName>
        <fullName evidence="2">Uncharacterized protein</fullName>
    </submittedName>
</protein>
<evidence type="ECO:0000313" key="3">
    <source>
        <dbReference type="Proteomes" id="UP000638263"/>
    </source>
</evidence>
<keyword evidence="3" id="KW-1185">Reference proteome</keyword>
<dbReference type="Proteomes" id="UP000638263">
    <property type="component" value="Unassembled WGS sequence"/>
</dbReference>
<dbReference type="EMBL" id="BMMH01000001">
    <property type="protein sequence ID" value="GGK96316.1"/>
    <property type="molecule type" value="Genomic_DNA"/>
</dbReference>
<proteinExistence type="predicted"/>
<name>A0A917R8W8_9NOCA</name>
<sequence>MIGTALTTVFIAFPLGPGTTAAAYTGDSAAVSHADSEIGRTTPEIGPATPAAHVPAHIHIAATEAAGSESPLRSHLPEPKPVTGELVDAGIPETARPDPAPSLVQAPPGSQSGGDATPADSRTRAGDAAGAPTGSSRAGGCGTGSNSGSAAGSSAVCRTIPLIRDLVRELVRFAPRPAPPCPCPDRAP</sequence>
<accession>A0A917R8W8</accession>